<dbReference type="PROSITE" id="PS00463">
    <property type="entry name" value="ZN2_CY6_FUNGAL_1"/>
    <property type="match status" value="1"/>
</dbReference>
<evidence type="ECO:0000256" key="6">
    <source>
        <dbReference type="ARBA" id="ARBA00023242"/>
    </source>
</evidence>
<dbReference type="SMART" id="SM00066">
    <property type="entry name" value="GAL4"/>
    <property type="match status" value="1"/>
</dbReference>
<dbReference type="Pfam" id="PF00172">
    <property type="entry name" value="Zn_clus"/>
    <property type="match status" value="1"/>
</dbReference>
<keyword evidence="10" id="KW-1185">Reference proteome</keyword>
<dbReference type="GO" id="GO:0008270">
    <property type="term" value="F:zinc ion binding"/>
    <property type="evidence" value="ECO:0007669"/>
    <property type="project" value="InterPro"/>
</dbReference>
<dbReference type="GO" id="GO:0005634">
    <property type="term" value="C:nucleus"/>
    <property type="evidence" value="ECO:0007669"/>
    <property type="project" value="UniProtKB-SubCell"/>
</dbReference>
<dbReference type="InterPro" id="IPR007219">
    <property type="entry name" value="XnlR_reg_dom"/>
</dbReference>
<accession>A0A2J5HKJ4</accession>
<feature type="domain" description="Zn(2)-C6 fungal-type" evidence="8">
    <location>
        <begin position="289"/>
        <end position="319"/>
    </location>
</feature>
<dbReference type="PANTHER" id="PTHR47338:SF11">
    <property type="entry name" value="ZN(II)2CYS6 TRANSCRIPTION FACTOR (EUROFUNG)"/>
    <property type="match status" value="1"/>
</dbReference>
<keyword evidence="4" id="KW-0238">DNA-binding</keyword>
<dbReference type="OrthoDB" id="5426798at2759"/>
<dbReference type="GO" id="GO:0000981">
    <property type="term" value="F:DNA-binding transcription factor activity, RNA polymerase II-specific"/>
    <property type="evidence" value="ECO:0007669"/>
    <property type="project" value="InterPro"/>
</dbReference>
<dbReference type="InterPro" id="IPR050815">
    <property type="entry name" value="TF_fung"/>
</dbReference>
<evidence type="ECO:0000256" key="5">
    <source>
        <dbReference type="ARBA" id="ARBA00023163"/>
    </source>
</evidence>
<sequence>MSTYYVGPFGRMLPAADTPSAERTPDHPANVPVTGSHQYQLPPPRASGALQFGTDPFLHHRNQGVKSEIGGAPSIRSQSPGVQYANEQLPSVSQLLTPTIQTPRSLSPYNPQCFGIYLPNGGTPRNRSPSDSGLVGSGSQDGFRGSSAAMDAVPPPHTGNLPSLAHITTQNSRRDSQGHLMDFRESPTQQMQPGPLSSPFPYSARYHGRELSGELAASTVPESGSASAGHPRVAKVRPHVVDEKFIEGAGLCYVYADGSHCPKNVDGEPVNANWGITKAGKPRKRLAQACLTCREKKIKCQPNLPKCDQCQKSGRECRFESAPRGHRSAFRSSQTNRPDTRDSMLYSDHLNFGSSNSMYSLVRASESSVSLTGSSSQSPTSDASMLTPSAGDSTHDGGPDPEFRHGFRAPGTRGVSSGAEDLPRRLTGTNAPGLLPGLLPDYAEILAELKHLDPQNPLVSAWSMDPYEADPEATLHYVECYFTYINDRLCYLFPRRRFILWLRSYQTKSLSDNMLLFAMMALGSVFSDRSDRLAAMKRYSRTARYAIEHSRHSLSIQLAQSHIVMSLWYYAVGAQVNSCDAIGAAVRTVCGLRYNVESGIIVDQSQPCEYGLHPQALMECRRRTFWVSFLMDRLSCFYTASSTFLSSQTAYLRLPCREEVYEAQQYTTVPFFQSFLNQLPVSPEDELSGISTMALLIDIMSLWGDVSDYVVRLSLAQDDTYGRQFEGFHATITRRSDGWLARLPDHLAFTTVNMERNIRARKADAFMALHLLYNATLMKLNRHARYPYLRPGTTDGYVNTARQCAVKILHISQSMVRYGSEHETSQRTVEPNSPKGTILNPFLGYVILSAVDVLSAAGLIAEIPECISSIRGGLNAVRELGRFWDSCLPLATIIERRLDALEDCLRRPLELEGKMVFLVDGTSLDSQVHARGHHQDVGVEHDFLYGGLPRERLLSALGAGDVLFSGAKILWIRHGN</sequence>
<comment type="subcellular location">
    <subcellularLocation>
        <location evidence="1">Nucleus</location>
    </subcellularLocation>
</comment>
<evidence type="ECO:0000256" key="4">
    <source>
        <dbReference type="ARBA" id="ARBA00023125"/>
    </source>
</evidence>
<keyword evidence="2" id="KW-0479">Metal-binding</keyword>
<dbReference type="GO" id="GO:0009893">
    <property type="term" value="P:positive regulation of metabolic process"/>
    <property type="evidence" value="ECO:0007669"/>
    <property type="project" value="UniProtKB-ARBA"/>
</dbReference>
<dbReference type="Pfam" id="PF04082">
    <property type="entry name" value="Fungal_trans"/>
    <property type="match status" value="1"/>
</dbReference>
<evidence type="ECO:0000259" key="8">
    <source>
        <dbReference type="PROSITE" id="PS50048"/>
    </source>
</evidence>
<evidence type="ECO:0000313" key="9">
    <source>
        <dbReference type="EMBL" id="PLN77655.1"/>
    </source>
</evidence>
<feature type="region of interest" description="Disordered" evidence="7">
    <location>
        <begin position="370"/>
        <end position="426"/>
    </location>
</feature>
<reference evidence="10" key="1">
    <citation type="submission" date="2017-12" db="EMBL/GenBank/DDBJ databases">
        <authorList>
            <consortium name="DOE Joint Genome Institute"/>
            <person name="Mondo S.J."/>
            <person name="Kjaerbolling I."/>
            <person name="Vesth T.C."/>
            <person name="Frisvad J.C."/>
            <person name="Nybo J.L."/>
            <person name="Theobald S."/>
            <person name="Kuo A."/>
            <person name="Bowyer P."/>
            <person name="Matsuda Y."/>
            <person name="Lyhne E.K."/>
            <person name="Kogle M.E."/>
            <person name="Clum A."/>
            <person name="Lipzen A."/>
            <person name="Salamov A."/>
            <person name="Ngan C.Y."/>
            <person name="Daum C."/>
            <person name="Chiniquy J."/>
            <person name="Barry K."/>
            <person name="LaButti K."/>
            <person name="Haridas S."/>
            <person name="Simmons B.A."/>
            <person name="Magnuson J.K."/>
            <person name="Mortensen U.H."/>
            <person name="Larsen T.O."/>
            <person name="Grigoriev I.V."/>
            <person name="Baker S.E."/>
            <person name="Andersen M.R."/>
            <person name="Nordberg H.P."/>
            <person name="Cantor M.N."/>
            <person name="Hua S.X."/>
        </authorList>
    </citation>
    <scope>NUCLEOTIDE SEQUENCE [LARGE SCALE GENOMIC DNA]</scope>
    <source>
        <strain evidence="10">IBT 19404</strain>
    </source>
</reference>
<keyword evidence="3" id="KW-0805">Transcription regulation</keyword>
<dbReference type="SUPFAM" id="SSF57701">
    <property type="entry name" value="Zn2/Cys6 DNA-binding domain"/>
    <property type="match status" value="1"/>
</dbReference>
<feature type="region of interest" description="Disordered" evidence="7">
    <location>
        <begin position="321"/>
        <end position="344"/>
    </location>
</feature>
<evidence type="ECO:0000256" key="1">
    <source>
        <dbReference type="ARBA" id="ARBA00004123"/>
    </source>
</evidence>
<protein>
    <recommendedName>
        <fullName evidence="8">Zn(2)-C6 fungal-type domain-containing protein</fullName>
    </recommendedName>
</protein>
<feature type="compositionally biased region" description="Low complexity" evidence="7">
    <location>
        <begin position="370"/>
        <end position="384"/>
    </location>
</feature>
<gene>
    <name evidence="9" type="ORF">BDW42DRAFT_176447</name>
</gene>
<dbReference type="InterPro" id="IPR001138">
    <property type="entry name" value="Zn2Cys6_DnaBD"/>
</dbReference>
<evidence type="ECO:0000256" key="3">
    <source>
        <dbReference type="ARBA" id="ARBA00023015"/>
    </source>
</evidence>
<feature type="region of interest" description="Disordered" evidence="7">
    <location>
        <begin position="120"/>
        <end position="164"/>
    </location>
</feature>
<feature type="region of interest" description="Disordered" evidence="7">
    <location>
        <begin position="185"/>
        <end position="204"/>
    </location>
</feature>
<name>A0A2J5HKJ4_9EURO</name>
<dbReference type="EMBL" id="KZ559591">
    <property type="protein sequence ID" value="PLN77655.1"/>
    <property type="molecule type" value="Genomic_DNA"/>
</dbReference>
<dbReference type="Proteomes" id="UP000235023">
    <property type="component" value="Unassembled WGS sequence"/>
</dbReference>
<dbReference type="GO" id="GO:0006351">
    <property type="term" value="P:DNA-templated transcription"/>
    <property type="evidence" value="ECO:0007669"/>
    <property type="project" value="InterPro"/>
</dbReference>
<keyword evidence="6" id="KW-0539">Nucleus</keyword>
<evidence type="ECO:0000256" key="7">
    <source>
        <dbReference type="SAM" id="MobiDB-lite"/>
    </source>
</evidence>
<evidence type="ECO:0000313" key="10">
    <source>
        <dbReference type="Proteomes" id="UP000235023"/>
    </source>
</evidence>
<keyword evidence="5" id="KW-0804">Transcription</keyword>
<dbReference type="CDD" id="cd00067">
    <property type="entry name" value="GAL4"/>
    <property type="match status" value="1"/>
</dbReference>
<dbReference type="InterPro" id="IPR036864">
    <property type="entry name" value="Zn2-C6_fun-type_DNA-bd_sf"/>
</dbReference>
<proteinExistence type="predicted"/>
<dbReference type="CDD" id="cd12148">
    <property type="entry name" value="fungal_TF_MHR"/>
    <property type="match status" value="1"/>
</dbReference>
<evidence type="ECO:0000256" key="2">
    <source>
        <dbReference type="ARBA" id="ARBA00022723"/>
    </source>
</evidence>
<dbReference type="PANTHER" id="PTHR47338">
    <property type="entry name" value="ZN(II)2CYS6 TRANSCRIPTION FACTOR (EUROFUNG)-RELATED"/>
    <property type="match status" value="1"/>
</dbReference>
<dbReference type="AlphaFoldDB" id="A0A2J5HKJ4"/>
<dbReference type="GO" id="GO:0003677">
    <property type="term" value="F:DNA binding"/>
    <property type="evidence" value="ECO:0007669"/>
    <property type="project" value="UniProtKB-KW"/>
</dbReference>
<dbReference type="PROSITE" id="PS50048">
    <property type="entry name" value="ZN2_CY6_FUNGAL_2"/>
    <property type="match status" value="1"/>
</dbReference>
<feature type="compositionally biased region" description="Basic and acidic residues" evidence="7">
    <location>
        <begin position="393"/>
        <end position="405"/>
    </location>
</feature>
<dbReference type="Gene3D" id="4.10.240.10">
    <property type="entry name" value="Zn(2)-C6 fungal-type DNA-binding domain"/>
    <property type="match status" value="1"/>
</dbReference>
<organism evidence="9 10">
    <name type="scientific">Aspergillus taichungensis</name>
    <dbReference type="NCBI Taxonomy" id="482145"/>
    <lineage>
        <taxon>Eukaryota</taxon>
        <taxon>Fungi</taxon>
        <taxon>Dikarya</taxon>
        <taxon>Ascomycota</taxon>
        <taxon>Pezizomycotina</taxon>
        <taxon>Eurotiomycetes</taxon>
        <taxon>Eurotiomycetidae</taxon>
        <taxon>Eurotiales</taxon>
        <taxon>Aspergillaceae</taxon>
        <taxon>Aspergillus</taxon>
        <taxon>Aspergillus subgen. Circumdati</taxon>
    </lineage>
</organism>